<proteinExistence type="predicted"/>
<keyword evidence="4" id="KW-1185">Reference proteome</keyword>
<dbReference type="InterPro" id="IPR052723">
    <property type="entry name" value="Acyl-CoA_thioesterase_PaaI"/>
</dbReference>
<sequence length="134" mass="14800">MDTLTYFQSDRFINHIDARLVEAHEGYAKAVMTVAEHHLNGYGVCQGGALFTLADLAFAAAVNSHGISTLTTNASITYVKSARLGDRLTAEGHEVVNHHKMPFAEVRVYNQHQELLAVFTASGYRKEKHGERKG</sequence>
<dbReference type="Gene3D" id="3.10.129.10">
    <property type="entry name" value="Hotdog Thioesterase"/>
    <property type="match status" value="1"/>
</dbReference>
<dbReference type="Pfam" id="PF03061">
    <property type="entry name" value="4HBT"/>
    <property type="match status" value="1"/>
</dbReference>
<evidence type="ECO:0000256" key="1">
    <source>
        <dbReference type="ARBA" id="ARBA00022801"/>
    </source>
</evidence>
<dbReference type="CDD" id="cd03443">
    <property type="entry name" value="PaaI_thioesterase"/>
    <property type="match status" value="1"/>
</dbReference>
<gene>
    <name evidence="3" type="ORF">ACFFK8_05390</name>
</gene>
<dbReference type="InterPro" id="IPR029069">
    <property type="entry name" value="HotDog_dom_sf"/>
</dbReference>
<dbReference type="EMBL" id="JBHLZF010000002">
    <property type="protein sequence ID" value="MFB9897244.1"/>
    <property type="molecule type" value="Genomic_DNA"/>
</dbReference>
<evidence type="ECO:0000313" key="3">
    <source>
        <dbReference type="EMBL" id="MFB9897244.1"/>
    </source>
</evidence>
<dbReference type="Proteomes" id="UP001589688">
    <property type="component" value="Unassembled WGS sequence"/>
</dbReference>
<organism evidence="3 4">
    <name type="scientific">Hallella seregens ATCC 51272</name>
    <dbReference type="NCBI Taxonomy" id="1336250"/>
    <lineage>
        <taxon>Bacteria</taxon>
        <taxon>Pseudomonadati</taxon>
        <taxon>Bacteroidota</taxon>
        <taxon>Bacteroidia</taxon>
        <taxon>Bacteroidales</taxon>
        <taxon>Prevotellaceae</taxon>
        <taxon>Hallella</taxon>
    </lineage>
</organism>
<name>A0ABV5ZM65_9BACT</name>
<dbReference type="InterPro" id="IPR003736">
    <property type="entry name" value="PAAI_dom"/>
</dbReference>
<protein>
    <submittedName>
        <fullName evidence="3">PaaI family thioesterase</fullName>
        <ecNumber evidence="3">3.1.2.-</ecNumber>
    </submittedName>
</protein>
<dbReference type="PANTHER" id="PTHR42856:SF1">
    <property type="entry name" value="ACYL-COENZYME A THIOESTERASE PAAI"/>
    <property type="match status" value="1"/>
</dbReference>
<dbReference type="InterPro" id="IPR006683">
    <property type="entry name" value="Thioestr_dom"/>
</dbReference>
<dbReference type="GO" id="GO:0016787">
    <property type="term" value="F:hydrolase activity"/>
    <property type="evidence" value="ECO:0007669"/>
    <property type="project" value="UniProtKB-KW"/>
</dbReference>
<evidence type="ECO:0000259" key="2">
    <source>
        <dbReference type="Pfam" id="PF03061"/>
    </source>
</evidence>
<dbReference type="PANTHER" id="PTHR42856">
    <property type="entry name" value="ACYL-COENZYME A THIOESTERASE PAAI"/>
    <property type="match status" value="1"/>
</dbReference>
<dbReference type="NCBIfam" id="TIGR00369">
    <property type="entry name" value="unchar_dom_1"/>
    <property type="match status" value="1"/>
</dbReference>
<comment type="caution">
    <text evidence="3">The sequence shown here is derived from an EMBL/GenBank/DDBJ whole genome shotgun (WGS) entry which is preliminary data.</text>
</comment>
<reference evidence="3 4" key="1">
    <citation type="submission" date="2024-09" db="EMBL/GenBank/DDBJ databases">
        <authorList>
            <person name="Sun Q."/>
            <person name="Mori K."/>
        </authorList>
    </citation>
    <scope>NUCLEOTIDE SEQUENCE [LARGE SCALE GENOMIC DNA]</scope>
    <source>
        <strain evidence="3 4">ATCC 51272</strain>
    </source>
</reference>
<dbReference type="EC" id="3.1.2.-" evidence="3"/>
<accession>A0ABV5ZM65</accession>
<dbReference type="RefSeq" id="WP_027952211.1">
    <property type="nucleotide sequence ID" value="NZ_JADU01000015.1"/>
</dbReference>
<keyword evidence="1 3" id="KW-0378">Hydrolase</keyword>
<dbReference type="SUPFAM" id="SSF54637">
    <property type="entry name" value="Thioesterase/thiol ester dehydrase-isomerase"/>
    <property type="match status" value="1"/>
</dbReference>
<evidence type="ECO:0000313" key="4">
    <source>
        <dbReference type="Proteomes" id="UP001589688"/>
    </source>
</evidence>
<feature type="domain" description="Thioesterase" evidence="2">
    <location>
        <begin position="42"/>
        <end position="116"/>
    </location>
</feature>